<dbReference type="GO" id="GO:0004842">
    <property type="term" value="F:ubiquitin-protein transferase activity"/>
    <property type="evidence" value="ECO:0007669"/>
    <property type="project" value="TreeGrafter"/>
</dbReference>
<reference evidence="5" key="1">
    <citation type="submission" date="2011-10" db="EMBL/GenBank/DDBJ databases">
        <authorList>
            <person name="Genoscope - CEA"/>
        </authorList>
    </citation>
    <scope>NUCLEOTIDE SEQUENCE</scope>
</reference>
<dbReference type="HOGENOM" id="CLU_667348_0_0_1"/>
<dbReference type="OrthoDB" id="4090114at2759"/>
<sequence>MAKEREESTASEDSGNGAERNSQEAQGPQGQQEIIEIDSDDEAVVVEDDGGGDTQDVIPVTEPRRVTGSGDDEVQITGAQVVQENAGVNGRRRPDTDTQPSERRRNLRRRLNDDDIEIIDERPAATPINNTFFGSVEGLDEYRRSLMSRIQQSTIGLPIGSFPGGTQLSSLISDLERVDETRQRRTDELSGYGPNIRRALRPRRRRNIGSTAYPHLQRLEVPDQLLEEFIGNWSGLDEDMSNSMEQSILSRIEQDNETTINKKQRSEILFNRKALNAKKDIVKNELEGYTNNLSPSQKVACELCGVILGQGIPADFKPDLRYDKEFLKYSTQYKVNAPWFCIKECSAIDVEFSKRVFAAKCGHLYCGRCVRNIVNRPPGKKKSKVATIDNSLVRCPKKCVADNCEVQFKGKRYFRELYF</sequence>
<evidence type="ECO:0000313" key="7">
    <source>
        <dbReference type="Proteomes" id="UP000005222"/>
    </source>
</evidence>
<dbReference type="EMBL" id="FO082048">
    <property type="protein sequence ID" value="CCE84689.1"/>
    <property type="molecule type" value="Genomic_DNA"/>
</dbReference>
<evidence type="ECO:0000313" key="6">
    <source>
        <dbReference type="EMBL" id="CCE84689.1"/>
    </source>
</evidence>
<dbReference type="PANTHER" id="PTHR28042">
    <property type="entry name" value="E3 UBIQUITIN-PROTEIN LIGASE COMPLEX SLX5-SLX8 SUBUNIT SLX5"/>
    <property type="match status" value="1"/>
</dbReference>
<organism evidence="5 7">
    <name type="scientific">Pichia sorbitophila (strain ATCC MYA-4447 / BCRC 22081 / CBS 7064 / NBRC 10061 / NRRL Y-12695)</name>
    <name type="common">Hybrid yeast</name>
    <dbReference type="NCBI Taxonomy" id="559304"/>
    <lineage>
        <taxon>Eukaryota</taxon>
        <taxon>Fungi</taxon>
        <taxon>Dikarya</taxon>
        <taxon>Ascomycota</taxon>
        <taxon>Saccharomycotina</taxon>
        <taxon>Pichiomycetes</taxon>
        <taxon>Debaryomycetaceae</taxon>
        <taxon>Millerozyma</taxon>
    </lineage>
</organism>
<dbReference type="PROSITE" id="PS00518">
    <property type="entry name" value="ZF_RING_1"/>
    <property type="match status" value="1"/>
</dbReference>
<dbReference type="STRING" id="559304.G8YAZ4"/>
<keyword evidence="3" id="KW-0862">Zinc</keyword>
<dbReference type="Proteomes" id="UP000005222">
    <property type="component" value="Chromosome K"/>
</dbReference>
<accession>G8YAZ4</accession>
<dbReference type="InterPro" id="IPR038886">
    <property type="entry name" value="E3_SLX5/Rfp1"/>
</dbReference>
<evidence type="ECO:0000256" key="1">
    <source>
        <dbReference type="ARBA" id="ARBA00022723"/>
    </source>
</evidence>
<protein>
    <submittedName>
        <fullName evidence="5">Piso0_004243 protein</fullName>
    </submittedName>
</protein>
<dbReference type="Proteomes" id="UP000005222">
    <property type="component" value="Chromosome L"/>
</dbReference>
<reference evidence="7" key="2">
    <citation type="journal article" date="2012" name="G3 (Bethesda)">
        <title>Pichia sorbitophila, an interspecies yeast hybrid reveals early steps of genome resolution following polyploidization.</title>
        <authorList>
            <person name="Leh Louis V."/>
            <person name="Despons L."/>
            <person name="Friedrich A."/>
            <person name="Martin T."/>
            <person name="Durrens P."/>
            <person name="Casaregola S."/>
            <person name="Neuveglise C."/>
            <person name="Fairhead C."/>
            <person name="Marck C."/>
            <person name="Cruz J.A."/>
            <person name="Straub M.L."/>
            <person name="Kugler V."/>
            <person name="Sacerdot C."/>
            <person name="Uzunov Z."/>
            <person name="Thierry A."/>
            <person name="Weiss S."/>
            <person name="Bleykasten C."/>
            <person name="De Montigny J."/>
            <person name="Jacques N."/>
            <person name="Jung P."/>
            <person name="Lemaire M."/>
            <person name="Mallet S."/>
            <person name="Morel G."/>
            <person name="Richard G.F."/>
            <person name="Sarkar A."/>
            <person name="Savel G."/>
            <person name="Schacherer J."/>
            <person name="Seret M.L."/>
            <person name="Talla E."/>
            <person name="Samson G."/>
            <person name="Jubin C."/>
            <person name="Poulain J."/>
            <person name="Vacherie B."/>
            <person name="Barbe V."/>
            <person name="Pelletier E."/>
            <person name="Sherman D.J."/>
            <person name="Westhof E."/>
            <person name="Weissenbach J."/>
            <person name="Baret P.V."/>
            <person name="Wincker P."/>
            <person name="Gaillardin C."/>
            <person name="Dujon B."/>
            <person name="Souciet J.L."/>
        </authorList>
    </citation>
    <scope>NUCLEOTIDE SEQUENCE [LARGE SCALE GENOMIC DNA]</scope>
    <source>
        <strain evidence="7">ATCC MYA-4447 / BCRC 22081 / CBS 7064 / NBRC 10061 / NRRL Y-12695</strain>
    </source>
</reference>
<dbReference type="eggNOG" id="ENOG502S9MS">
    <property type="taxonomic scope" value="Eukaryota"/>
</dbReference>
<dbReference type="AlphaFoldDB" id="G8YAZ4"/>
<feature type="compositionally biased region" description="Acidic residues" evidence="4">
    <location>
        <begin position="35"/>
        <end position="51"/>
    </location>
</feature>
<evidence type="ECO:0000256" key="3">
    <source>
        <dbReference type="ARBA" id="ARBA00022833"/>
    </source>
</evidence>
<dbReference type="GO" id="GO:0033768">
    <property type="term" value="C:SUMO-targeted ubiquitin ligase complex"/>
    <property type="evidence" value="ECO:0007669"/>
    <property type="project" value="TreeGrafter"/>
</dbReference>
<dbReference type="InParanoid" id="G8YAZ4"/>
<proteinExistence type="predicted"/>
<evidence type="ECO:0000256" key="2">
    <source>
        <dbReference type="ARBA" id="ARBA00022771"/>
    </source>
</evidence>
<evidence type="ECO:0000256" key="4">
    <source>
        <dbReference type="SAM" id="MobiDB-lite"/>
    </source>
</evidence>
<gene>
    <name evidence="5" type="primary">Piso0_004243</name>
    <name evidence="5" type="ORF">GNLVRS01_PISO0K12594g</name>
    <name evidence="6" type="ORF">GNLVRS01_PISO0L12595g</name>
</gene>
<dbReference type="EMBL" id="FO082049">
    <property type="protein sequence ID" value="CCE83658.1"/>
    <property type="molecule type" value="Genomic_DNA"/>
</dbReference>
<feature type="region of interest" description="Disordered" evidence="4">
    <location>
        <begin position="84"/>
        <end position="106"/>
    </location>
</feature>
<keyword evidence="2" id="KW-0863">Zinc-finger</keyword>
<feature type="compositionally biased region" description="Low complexity" evidence="4">
    <location>
        <begin position="23"/>
        <end position="34"/>
    </location>
</feature>
<dbReference type="PANTHER" id="PTHR28042:SF1">
    <property type="entry name" value="E3 UBIQUITIN-PROTEIN LIGASE COMPLEX SLX5-SLX8 SUBUNIT SLX5"/>
    <property type="match status" value="1"/>
</dbReference>
<name>G8YAZ4_PICSO</name>
<feature type="compositionally biased region" description="Basic and acidic residues" evidence="4">
    <location>
        <begin position="92"/>
        <end position="104"/>
    </location>
</feature>
<evidence type="ECO:0000313" key="5">
    <source>
        <dbReference type="EMBL" id="CCE83658.1"/>
    </source>
</evidence>
<keyword evidence="7" id="KW-1185">Reference proteome</keyword>
<dbReference type="InterPro" id="IPR017907">
    <property type="entry name" value="Znf_RING_CS"/>
</dbReference>
<keyword evidence="1" id="KW-0479">Metal-binding</keyword>
<feature type="region of interest" description="Disordered" evidence="4">
    <location>
        <begin position="1"/>
        <end position="71"/>
    </location>
</feature>
<dbReference type="GO" id="GO:0008270">
    <property type="term" value="F:zinc ion binding"/>
    <property type="evidence" value="ECO:0007669"/>
    <property type="project" value="UniProtKB-KW"/>
</dbReference>